<evidence type="ECO:0000256" key="4">
    <source>
        <dbReference type="ARBA" id="ARBA00023002"/>
    </source>
</evidence>
<feature type="domain" description="FAD-binding PCMH-type" evidence="5">
    <location>
        <begin position="54"/>
        <end position="226"/>
    </location>
</feature>
<dbReference type="Gene3D" id="3.30.465.10">
    <property type="match status" value="1"/>
</dbReference>
<evidence type="ECO:0000313" key="6">
    <source>
        <dbReference type="EMBL" id="KAF2141094.1"/>
    </source>
</evidence>
<dbReference type="InterPro" id="IPR050416">
    <property type="entry name" value="FAD-linked_Oxidoreductase"/>
</dbReference>
<dbReference type="InterPro" id="IPR016169">
    <property type="entry name" value="FAD-bd_PCMH_sub2"/>
</dbReference>
<reference evidence="6" key="1">
    <citation type="journal article" date="2020" name="Stud. Mycol.">
        <title>101 Dothideomycetes genomes: a test case for predicting lifestyles and emergence of pathogens.</title>
        <authorList>
            <person name="Haridas S."/>
            <person name="Albert R."/>
            <person name="Binder M."/>
            <person name="Bloem J."/>
            <person name="Labutti K."/>
            <person name="Salamov A."/>
            <person name="Andreopoulos B."/>
            <person name="Baker S."/>
            <person name="Barry K."/>
            <person name="Bills G."/>
            <person name="Bluhm B."/>
            <person name="Cannon C."/>
            <person name="Castanera R."/>
            <person name="Culley D."/>
            <person name="Daum C."/>
            <person name="Ezra D."/>
            <person name="Gonzalez J."/>
            <person name="Henrissat B."/>
            <person name="Kuo A."/>
            <person name="Liang C."/>
            <person name="Lipzen A."/>
            <person name="Lutzoni F."/>
            <person name="Magnuson J."/>
            <person name="Mondo S."/>
            <person name="Nolan M."/>
            <person name="Ohm R."/>
            <person name="Pangilinan J."/>
            <person name="Park H.-J."/>
            <person name="Ramirez L."/>
            <person name="Alfaro M."/>
            <person name="Sun H."/>
            <person name="Tritt A."/>
            <person name="Yoshinaga Y."/>
            <person name="Zwiers L.-H."/>
            <person name="Turgeon B."/>
            <person name="Goodwin S."/>
            <person name="Spatafora J."/>
            <person name="Crous P."/>
            <person name="Grigoriev I."/>
        </authorList>
    </citation>
    <scope>NUCLEOTIDE SEQUENCE</scope>
    <source>
        <strain evidence="6">CBS 121167</strain>
    </source>
</reference>
<comment type="similarity">
    <text evidence="1">Belongs to the oxygen-dependent FAD-linked oxidoreductase family.</text>
</comment>
<dbReference type="RefSeq" id="XP_033396807.1">
    <property type="nucleotide sequence ID" value="XM_033544906.1"/>
</dbReference>
<evidence type="ECO:0000313" key="7">
    <source>
        <dbReference type="Proteomes" id="UP000799438"/>
    </source>
</evidence>
<dbReference type="InterPro" id="IPR006094">
    <property type="entry name" value="Oxid_FAD_bind_N"/>
</dbReference>
<dbReference type="Proteomes" id="UP000799438">
    <property type="component" value="Unassembled WGS sequence"/>
</dbReference>
<keyword evidence="2" id="KW-0285">Flavoprotein</keyword>
<dbReference type="InterPro" id="IPR016166">
    <property type="entry name" value="FAD-bd_PCMH"/>
</dbReference>
<dbReference type="OrthoDB" id="2151789at2759"/>
<sequence>MALTASAMAWELGTNLTNSPECCNILQKAGLANVYLPGDETYAAQISSYWSVSVQLHPYCIVQPETTADVSTTITTLVEETNCKFAIRSGGHSSNPGANNIEKGVTIDLSRMNTTTLSPTGDTVSILPAARWGQVYQYLDAQNRGIPGGRLGAVGVGGLVTGGGLSFYVNRQGLVCDNVRNFEAVLASGEVVDANATHNRDLFTALKGGSSNFGVVTRIDIDTFPTSPIWGGERTYPVAQAEYFYPVMVDWTNNIEEYQNGSALVFLYHESLRNETLIHGVYTDVSGTVAAPAFDKFLAIPGHTSSNLGMTNMSTLSRASQAPGYRRRDVWFTVTFKNDERVIKKAVDLHNSLVEELKQESSDGDFIMQAFFQPFPTVIGKHSAEKGGNIAGIDAIDENAIVMLGSLAVNGADQEVMGREKMLAWKDVVEGYSESIGAGVSFRYSNYADRSQDVLRSYGEDNVRKMWDVSKKYDPEGVFQTRAPGGFRLPTDL</sequence>
<keyword evidence="4" id="KW-0560">Oxidoreductase</keyword>
<dbReference type="PROSITE" id="PS51387">
    <property type="entry name" value="FAD_PCMH"/>
    <property type="match status" value="1"/>
</dbReference>
<dbReference type="EMBL" id="ML995488">
    <property type="protein sequence ID" value="KAF2141094.1"/>
    <property type="molecule type" value="Genomic_DNA"/>
</dbReference>
<organism evidence="6 7">
    <name type="scientific">Aplosporella prunicola CBS 121167</name>
    <dbReference type="NCBI Taxonomy" id="1176127"/>
    <lineage>
        <taxon>Eukaryota</taxon>
        <taxon>Fungi</taxon>
        <taxon>Dikarya</taxon>
        <taxon>Ascomycota</taxon>
        <taxon>Pezizomycotina</taxon>
        <taxon>Dothideomycetes</taxon>
        <taxon>Dothideomycetes incertae sedis</taxon>
        <taxon>Botryosphaeriales</taxon>
        <taxon>Aplosporellaceae</taxon>
        <taxon>Aplosporella</taxon>
    </lineage>
</organism>
<dbReference type="GO" id="GO:0016491">
    <property type="term" value="F:oxidoreductase activity"/>
    <property type="evidence" value="ECO:0007669"/>
    <property type="project" value="UniProtKB-KW"/>
</dbReference>
<keyword evidence="3" id="KW-0274">FAD</keyword>
<dbReference type="GeneID" id="54302402"/>
<dbReference type="SUPFAM" id="SSF56176">
    <property type="entry name" value="FAD-binding/transporter-associated domain-like"/>
    <property type="match status" value="1"/>
</dbReference>
<name>A0A6A6BD03_9PEZI</name>
<keyword evidence="7" id="KW-1185">Reference proteome</keyword>
<evidence type="ECO:0000256" key="2">
    <source>
        <dbReference type="ARBA" id="ARBA00022630"/>
    </source>
</evidence>
<evidence type="ECO:0000256" key="3">
    <source>
        <dbReference type="ARBA" id="ARBA00022827"/>
    </source>
</evidence>
<dbReference type="Pfam" id="PF01565">
    <property type="entry name" value="FAD_binding_4"/>
    <property type="match status" value="1"/>
</dbReference>
<proteinExistence type="inferred from homology"/>
<protein>
    <recommendedName>
        <fullName evidence="5">FAD-binding PCMH-type domain-containing protein</fullName>
    </recommendedName>
</protein>
<gene>
    <name evidence="6" type="ORF">K452DRAFT_327327</name>
</gene>
<evidence type="ECO:0000256" key="1">
    <source>
        <dbReference type="ARBA" id="ARBA00005466"/>
    </source>
</evidence>
<dbReference type="PANTHER" id="PTHR42973:SF53">
    <property type="entry name" value="FAD-BINDING PCMH-TYPE DOMAIN-CONTAINING PROTEIN-RELATED"/>
    <property type="match status" value="1"/>
</dbReference>
<dbReference type="GO" id="GO:0071949">
    <property type="term" value="F:FAD binding"/>
    <property type="evidence" value="ECO:0007669"/>
    <property type="project" value="InterPro"/>
</dbReference>
<dbReference type="PANTHER" id="PTHR42973">
    <property type="entry name" value="BINDING OXIDOREDUCTASE, PUTATIVE (AFU_ORTHOLOGUE AFUA_1G17690)-RELATED"/>
    <property type="match status" value="1"/>
</dbReference>
<accession>A0A6A6BD03</accession>
<dbReference type="AlphaFoldDB" id="A0A6A6BD03"/>
<dbReference type="InterPro" id="IPR036318">
    <property type="entry name" value="FAD-bd_PCMH-like_sf"/>
</dbReference>
<evidence type="ECO:0000259" key="5">
    <source>
        <dbReference type="PROSITE" id="PS51387"/>
    </source>
</evidence>